<organism evidence="2 3">
    <name type="scientific">Erythranthe guttata</name>
    <name type="common">Yellow monkey flower</name>
    <name type="synonym">Mimulus guttatus</name>
    <dbReference type="NCBI Taxonomy" id="4155"/>
    <lineage>
        <taxon>Eukaryota</taxon>
        <taxon>Viridiplantae</taxon>
        <taxon>Streptophyta</taxon>
        <taxon>Embryophyta</taxon>
        <taxon>Tracheophyta</taxon>
        <taxon>Spermatophyta</taxon>
        <taxon>Magnoliopsida</taxon>
        <taxon>eudicotyledons</taxon>
        <taxon>Gunneridae</taxon>
        <taxon>Pentapetalae</taxon>
        <taxon>asterids</taxon>
        <taxon>lamiids</taxon>
        <taxon>Lamiales</taxon>
        <taxon>Phrymaceae</taxon>
        <taxon>Erythranthe</taxon>
    </lineage>
</organism>
<evidence type="ECO:0000313" key="3">
    <source>
        <dbReference type="Proteomes" id="UP000030748"/>
    </source>
</evidence>
<accession>A0A022RI59</accession>
<dbReference type="EMBL" id="KI630480">
    <property type="protein sequence ID" value="EYU38585.1"/>
    <property type="molecule type" value="Genomic_DNA"/>
</dbReference>
<keyword evidence="3" id="KW-1185">Reference proteome</keyword>
<sequence length="77" mass="8830">MPKDRSCPNNNKLKAPPPPYSSILQLCRLLNYDGGCNYRSCRHVRPPPSPSVHSPPWRPPPKSEREREKKEVIKKGL</sequence>
<gene>
    <name evidence="2" type="ORF">MIMGU_mgv1a017396mg</name>
</gene>
<feature type="region of interest" description="Disordered" evidence="1">
    <location>
        <begin position="44"/>
        <end position="77"/>
    </location>
</feature>
<evidence type="ECO:0000256" key="1">
    <source>
        <dbReference type="SAM" id="MobiDB-lite"/>
    </source>
</evidence>
<dbReference type="Proteomes" id="UP000030748">
    <property type="component" value="Unassembled WGS sequence"/>
</dbReference>
<name>A0A022RI59_ERYGU</name>
<evidence type="ECO:0000313" key="2">
    <source>
        <dbReference type="EMBL" id="EYU38585.1"/>
    </source>
</evidence>
<dbReference type="AlphaFoldDB" id="A0A022RI59"/>
<feature type="compositionally biased region" description="Basic and acidic residues" evidence="1">
    <location>
        <begin position="61"/>
        <end position="77"/>
    </location>
</feature>
<reference evidence="2 3" key="1">
    <citation type="journal article" date="2013" name="Proc. Natl. Acad. Sci. U.S.A.">
        <title>Fine-scale variation in meiotic recombination in Mimulus inferred from population shotgun sequencing.</title>
        <authorList>
            <person name="Hellsten U."/>
            <person name="Wright K.M."/>
            <person name="Jenkins J."/>
            <person name="Shu S."/>
            <person name="Yuan Y."/>
            <person name="Wessler S.R."/>
            <person name="Schmutz J."/>
            <person name="Willis J.H."/>
            <person name="Rokhsar D.S."/>
        </authorList>
    </citation>
    <scope>NUCLEOTIDE SEQUENCE [LARGE SCALE GENOMIC DNA]</scope>
    <source>
        <strain evidence="3">cv. DUN x IM62</strain>
    </source>
</reference>
<proteinExistence type="predicted"/>
<protein>
    <submittedName>
        <fullName evidence="2">Uncharacterized protein</fullName>
    </submittedName>
</protein>